<name>A0ABT9PFB2_9ACTO</name>
<dbReference type="EMBL" id="JAUSQL010000001">
    <property type="protein sequence ID" value="MDP9831399.1"/>
    <property type="molecule type" value="Genomic_DNA"/>
</dbReference>
<comment type="caution">
    <text evidence="1">The sequence shown here is derived from an EMBL/GenBank/DDBJ whole genome shotgun (WGS) entry which is preliminary data.</text>
</comment>
<evidence type="ECO:0000313" key="1">
    <source>
        <dbReference type="EMBL" id="MDP9831399.1"/>
    </source>
</evidence>
<evidence type="ECO:0000313" key="2">
    <source>
        <dbReference type="Proteomes" id="UP001230145"/>
    </source>
</evidence>
<sequence length="25" mass="2542">MPPLQVSAAYYAAFLTLSAQGALTG</sequence>
<organism evidence="1 2">
    <name type="scientific">Trueperella abortisuis</name>
    <dbReference type="NCBI Taxonomy" id="445930"/>
    <lineage>
        <taxon>Bacteria</taxon>
        <taxon>Bacillati</taxon>
        <taxon>Actinomycetota</taxon>
        <taxon>Actinomycetes</taxon>
        <taxon>Actinomycetales</taxon>
        <taxon>Actinomycetaceae</taxon>
        <taxon>Trueperella</taxon>
    </lineage>
</organism>
<dbReference type="Proteomes" id="UP001230145">
    <property type="component" value="Unassembled WGS sequence"/>
</dbReference>
<accession>A0ABT9PFB2</accession>
<proteinExistence type="predicted"/>
<gene>
    <name evidence="1" type="ORF">J2S45_000078</name>
</gene>
<protein>
    <submittedName>
        <fullName evidence="1">Uncharacterized protein</fullName>
    </submittedName>
</protein>
<keyword evidence="2" id="KW-1185">Reference proteome</keyword>
<reference evidence="1 2" key="1">
    <citation type="submission" date="2023-07" db="EMBL/GenBank/DDBJ databases">
        <title>Sequencing the genomes of 1000 actinobacteria strains.</title>
        <authorList>
            <person name="Klenk H.-P."/>
        </authorList>
    </citation>
    <scope>NUCLEOTIDE SEQUENCE [LARGE SCALE GENOMIC DNA]</scope>
    <source>
        <strain evidence="1 2">DSM 19515</strain>
    </source>
</reference>